<reference evidence="2 3" key="1">
    <citation type="journal article" date="2013" name="Genome Biol.">
        <title>Genome of Acanthamoeba castellanii highlights extensive lateral gene transfer and early evolution of tyrosine kinase signaling.</title>
        <authorList>
            <person name="Clarke M."/>
            <person name="Lohan A.J."/>
            <person name="Liu B."/>
            <person name="Lagkouvardos I."/>
            <person name="Roy S."/>
            <person name="Zafar N."/>
            <person name="Bertelli C."/>
            <person name="Schilde C."/>
            <person name="Kianianmomeni A."/>
            <person name="Burglin T.R."/>
            <person name="Frech C."/>
            <person name="Turcotte B."/>
            <person name="Kopec K.O."/>
            <person name="Synnott J.M."/>
            <person name="Choo C."/>
            <person name="Paponov I."/>
            <person name="Finkler A."/>
            <person name="Soon Heng Tan C."/>
            <person name="Hutchins A.P."/>
            <person name="Weinmeier T."/>
            <person name="Rattei T."/>
            <person name="Chu J.S."/>
            <person name="Gimenez G."/>
            <person name="Irimia M."/>
            <person name="Rigden D.J."/>
            <person name="Fitzpatrick D.A."/>
            <person name="Lorenzo-Morales J."/>
            <person name="Bateman A."/>
            <person name="Chiu C.H."/>
            <person name="Tang P."/>
            <person name="Hegemann P."/>
            <person name="Fromm H."/>
            <person name="Raoult D."/>
            <person name="Greub G."/>
            <person name="Miranda-Saavedra D."/>
            <person name="Chen N."/>
            <person name="Nash P."/>
            <person name="Ginger M.L."/>
            <person name="Horn M."/>
            <person name="Schaap P."/>
            <person name="Caler L."/>
            <person name="Loftus B."/>
        </authorList>
    </citation>
    <scope>NUCLEOTIDE SEQUENCE [LARGE SCALE GENOMIC DNA]</scope>
    <source>
        <strain evidence="2 3">Neff</strain>
    </source>
</reference>
<dbReference type="RefSeq" id="XP_004338872.1">
    <property type="nucleotide sequence ID" value="XM_004338824.1"/>
</dbReference>
<dbReference type="InterPro" id="IPR015946">
    <property type="entry name" value="KH_dom-like_a/b"/>
</dbReference>
<dbReference type="InterPro" id="IPR052924">
    <property type="entry name" value="OsmC/Ohr_hydroprdx_reductase"/>
</dbReference>
<evidence type="ECO:0000313" key="2">
    <source>
        <dbReference type="EMBL" id="ELR16859.1"/>
    </source>
</evidence>
<dbReference type="PANTHER" id="PTHR35368">
    <property type="entry name" value="HYDROPEROXIDE REDUCTASE"/>
    <property type="match status" value="1"/>
</dbReference>
<dbReference type="KEGG" id="acan:ACA1_041960"/>
<dbReference type="Proteomes" id="UP000011083">
    <property type="component" value="Unassembled WGS sequence"/>
</dbReference>
<evidence type="ECO:0000256" key="1">
    <source>
        <dbReference type="SAM" id="MobiDB-lite"/>
    </source>
</evidence>
<dbReference type="Pfam" id="PF02566">
    <property type="entry name" value="OsmC"/>
    <property type="match status" value="1"/>
</dbReference>
<dbReference type="AlphaFoldDB" id="L8GUI8"/>
<organism evidence="2 3">
    <name type="scientific">Acanthamoeba castellanii (strain ATCC 30010 / Neff)</name>
    <dbReference type="NCBI Taxonomy" id="1257118"/>
    <lineage>
        <taxon>Eukaryota</taxon>
        <taxon>Amoebozoa</taxon>
        <taxon>Discosea</taxon>
        <taxon>Longamoebia</taxon>
        <taxon>Centramoebida</taxon>
        <taxon>Acanthamoebidae</taxon>
        <taxon>Acanthamoeba</taxon>
    </lineage>
</organism>
<dbReference type="Gene3D" id="3.30.300.20">
    <property type="match status" value="1"/>
</dbReference>
<name>L8GUI8_ACACF</name>
<proteinExistence type="predicted"/>
<dbReference type="OMA" id="CEIITAR"/>
<dbReference type="VEuPathDB" id="AmoebaDB:ACA1_041960"/>
<dbReference type="InterPro" id="IPR036102">
    <property type="entry name" value="OsmC/Ohrsf"/>
</dbReference>
<dbReference type="SUPFAM" id="SSF82784">
    <property type="entry name" value="OsmC-like"/>
    <property type="match status" value="1"/>
</dbReference>
<dbReference type="OrthoDB" id="2019818at2759"/>
<feature type="region of interest" description="Disordered" evidence="1">
    <location>
        <begin position="1"/>
        <end position="21"/>
    </location>
</feature>
<protein>
    <submittedName>
        <fullName evidence="2">Osmotically inducible protein C, putative</fullName>
    </submittedName>
</protein>
<accession>L8GUI8</accession>
<dbReference type="PANTHER" id="PTHR35368:SF1">
    <property type="entry name" value="HYDROPEROXIDE REDUCTASE"/>
    <property type="match status" value="1"/>
</dbReference>
<dbReference type="GeneID" id="14917617"/>
<dbReference type="InterPro" id="IPR003718">
    <property type="entry name" value="OsmC/Ohr_fam"/>
</dbReference>
<keyword evidence="3" id="KW-1185">Reference proteome</keyword>
<gene>
    <name evidence="2" type="ORF">ACA1_041960</name>
</gene>
<sequence>MRKMMGSARRVGTLERHLRPSTTLAPSAHLLSRGYAAATGGASQPMWKKVRITAAGTGMRTVAKEEGEGHEVVMDEPQKMGGTDTGATPLHTLLASLAGCEHATAMLLARQMKIKLDSITFDIEGDYDVRGFRGVEGVPARYQTVRVKALVKTDAPQEKVDELAHLVHKKCPVAALFHDAGVQMDVSWTKV</sequence>
<evidence type="ECO:0000313" key="3">
    <source>
        <dbReference type="Proteomes" id="UP000011083"/>
    </source>
</evidence>
<dbReference type="EMBL" id="KB007981">
    <property type="protein sequence ID" value="ELR16859.1"/>
    <property type="molecule type" value="Genomic_DNA"/>
</dbReference>